<dbReference type="Proteomes" id="UP000076825">
    <property type="component" value="Chromosome 1"/>
</dbReference>
<gene>
    <name evidence="3" type="ORF">SAMEA3906487_02874</name>
</gene>
<dbReference type="InterPro" id="IPR005064">
    <property type="entry name" value="BUG"/>
</dbReference>
<dbReference type="Gene3D" id="3.40.190.10">
    <property type="entry name" value="Periplasmic binding protein-like II"/>
    <property type="match status" value="1"/>
</dbReference>
<dbReference type="PANTHER" id="PTHR42928">
    <property type="entry name" value="TRICARBOXYLATE-BINDING PROTEIN"/>
    <property type="match status" value="1"/>
</dbReference>
<evidence type="ECO:0000313" key="3">
    <source>
        <dbReference type="EMBL" id="SAI71682.1"/>
    </source>
</evidence>
<sequence>MLSSSLARLLGAAALLAASGSQAQGYPNRPVTIVVPYSAGGPVDNFARAVAQGLGDTWRQPVIVMNKPGANEIIGADTVAKSQPDGYTLFAGTEAALTMSPHLYKKLPYSVEKDFVPISRMVSLPLVFFVSSSLPVETMQDFVKLAKTRAAADKPLSYGSTGGGGIAHLPIVTLERQEGISLTHVPYRGASNLIPDVISGEVDAAVLGVSVIEQHVRKQMLKALAISAPSRSASLPEVPTFTQAGLQDIQAVFNIGLLAPRGTPPDLVSKIAADVREVIADPEFRRKNIDAYSYVPVAGDPAEFKAFLESDSRIQADRIKASGVTLN</sequence>
<protein>
    <submittedName>
        <fullName evidence="3">Lipoprotein</fullName>
    </submittedName>
</protein>
<dbReference type="AlphaFoldDB" id="A0A157RPI0"/>
<accession>A0A157RPI0</accession>
<evidence type="ECO:0000313" key="4">
    <source>
        <dbReference type="Proteomes" id="UP000076825"/>
    </source>
</evidence>
<dbReference type="Gene3D" id="3.40.190.150">
    <property type="entry name" value="Bordetella uptake gene, domain 1"/>
    <property type="match status" value="1"/>
</dbReference>
<dbReference type="CDD" id="cd07012">
    <property type="entry name" value="PBP2_Bug_TTT"/>
    <property type="match status" value="1"/>
</dbReference>
<comment type="similarity">
    <text evidence="1">Belongs to the UPF0065 (bug) family.</text>
</comment>
<dbReference type="GeneID" id="56589872"/>
<dbReference type="PANTHER" id="PTHR42928:SF5">
    <property type="entry name" value="BLR1237 PROTEIN"/>
    <property type="match status" value="1"/>
</dbReference>
<dbReference type="Pfam" id="PF03401">
    <property type="entry name" value="TctC"/>
    <property type="match status" value="1"/>
</dbReference>
<dbReference type="SUPFAM" id="SSF53850">
    <property type="entry name" value="Periplasmic binding protein-like II"/>
    <property type="match status" value="1"/>
</dbReference>
<keyword evidence="4" id="KW-1185">Reference proteome</keyword>
<dbReference type="eggNOG" id="COG3181">
    <property type="taxonomic scope" value="Bacteria"/>
</dbReference>
<dbReference type="InterPro" id="IPR042100">
    <property type="entry name" value="Bug_dom1"/>
</dbReference>
<keyword evidence="3" id="KW-0449">Lipoprotein</keyword>
<proteinExistence type="inferred from homology"/>
<evidence type="ECO:0000256" key="2">
    <source>
        <dbReference type="SAM" id="SignalP"/>
    </source>
</evidence>
<feature type="signal peptide" evidence="2">
    <location>
        <begin position="1"/>
        <end position="23"/>
    </location>
</feature>
<name>A0A157RPI0_9BORD</name>
<dbReference type="PATRIC" id="fig|123899.6.peg.2862"/>
<dbReference type="KEGG" id="btrm:SAMEA390648702874"/>
<feature type="chain" id="PRO_5009816703" evidence="2">
    <location>
        <begin position="24"/>
        <end position="327"/>
    </location>
</feature>
<dbReference type="PIRSF" id="PIRSF017082">
    <property type="entry name" value="YflP"/>
    <property type="match status" value="1"/>
</dbReference>
<keyword evidence="2" id="KW-0732">Signal</keyword>
<dbReference type="RefSeq" id="WP_063492119.1">
    <property type="nucleotide sequence ID" value="NZ_CP016340.1"/>
</dbReference>
<dbReference type="OrthoDB" id="8958206at2"/>
<evidence type="ECO:0000256" key="1">
    <source>
        <dbReference type="ARBA" id="ARBA00006987"/>
    </source>
</evidence>
<dbReference type="EMBL" id="LT546645">
    <property type="protein sequence ID" value="SAI71682.1"/>
    <property type="molecule type" value="Genomic_DNA"/>
</dbReference>
<organism evidence="3 4">
    <name type="scientific">Bordetella trematum</name>
    <dbReference type="NCBI Taxonomy" id="123899"/>
    <lineage>
        <taxon>Bacteria</taxon>
        <taxon>Pseudomonadati</taxon>
        <taxon>Pseudomonadota</taxon>
        <taxon>Betaproteobacteria</taxon>
        <taxon>Burkholderiales</taxon>
        <taxon>Alcaligenaceae</taxon>
        <taxon>Bordetella</taxon>
    </lineage>
</organism>
<dbReference type="STRING" id="123899.SAMEA3906487_02874"/>
<reference evidence="3 4" key="1">
    <citation type="submission" date="2016-04" db="EMBL/GenBank/DDBJ databases">
        <authorList>
            <consortium name="Pathogen Informatics"/>
        </authorList>
    </citation>
    <scope>NUCLEOTIDE SEQUENCE [LARGE SCALE GENOMIC DNA]</scope>
    <source>
        <strain evidence="3 4">H044680328</strain>
    </source>
</reference>